<reference evidence="3" key="1">
    <citation type="submission" date="2016-09" db="EMBL/GenBank/DDBJ databases">
        <authorList>
            <person name="Varghese N."/>
            <person name="Submissions S."/>
        </authorList>
    </citation>
    <scope>NUCLEOTIDE SEQUENCE [LARGE SCALE GENOMIC DNA]</scope>
    <source>
        <strain evidence="3">JS23</strain>
    </source>
</reference>
<keyword evidence="3" id="KW-1185">Reference proteome</keyword>
<feature type="region of interest" description="Disordered" evidence="1">
    <location>
        <begin position="107"/>
        <end position="131"/>
    </location>
</feature>
<dbReference type="OrthoDB" id="7274881at2"/>
<gene>
    <name evidence="2" type="ORF">SAMN05216551_102408</name>
</gene>
<proteinExistence type="predicted"/>
<dbReference type="STRING" id="1770053.SAMN05216551_102408"/>
<evidence type="ECO:0000256" key="1">
    <source>
        <dbReference type="SAM" id="MobiDB-lite"/>
    </source>
</evidence>
<sequence>MAGTLTGYAVFPAVNANVSPTIANTFNYGSPAVALLMSAALPGERLSVSVHRCRSSGGRCRAFRRGVESGTVTILALSGAGTNSTAHRNERYVEEVSQFRARERVAPAFGGADARDHDGTQGSSRVFANAA</sequence>
<name>A0A1H2PLJ1_9BURK</name>
<accession>A0A1H2PLJ1</accession>
<evidence type="ECO:0000313" key="3">
    <source>
        <dbReference type="Proteomes" id="UP000243719"/>
    </source>
</evidence>
<protein>
    <submittedName>
        <fullName evidence="2">Uncharacterized protein</fullName>
    </submittedName>
</protein>
<organism evidence="2 3">
    <name type="scientific">Chitinasiproducens palmae</name>
    <dbReference type="NCBI Taxonomy" id="1770053"/>
    <lineage>
        <taxon>Bacteria</taxon>
        <taxon>Pseudomonadati</taxon>
        <taxon>Pseudomonadota</taxon>
        <taxon>Betaproteobacteria</taxon>
        <taxon>Burkholderiales</taxon>
        <taxon>Burkholderiaceae</taxon>
        <taxon>Chitinasiproducens</taxon>
    </lineage>
</organism>
<dbReference type="RefSeq" id="WP_091905644.1">
    <property type="nucleotide sequence ID" value="NZ_FNLO01000002.1"/>
</dbReference>
<dbReference type="EMBL" id="FNLO01000002">
    <property type="protein sequence ID" value="SDV47250.1"/>
    <property type="molecule type" value="Genomic_DNA"/>
</dbReference>
<dbReference type="AlphaFoldDB" id="A0A1H2PLJ1"/>
<evidence type="ECO:0000313" key="2">
    <source>
        <dbReference type="EMBL" id="SDV47250.1"/>
    </source>
</evidence>
<dbReference type="Proteomes" id="UP000243719">
    <property type="component" value="Unassembled WGS sequence"/>
</dbReference>
<feature type="compositionally biased region" description="Polar residues" evidence="1">
    <location>
        <begin position="120"/>
        <end position="131"/>
    </location>
</feature>